<gene>
    <name evidence="7" type="primary">rps14</name>
    <name evidence="9" type="ORF">EI982_16935</name>
</gene>
<dbReference type="AlphaFoldDB" id="A0A6B9F9G2"/>
<evidence type="ECO:0000256" key="8">
    <source>
        <dbReference type="SAM" id="MobiDB-lite"/>
    </source>
</evidence>
<protein>
    <recommendedName>
        <fullName evidence="7">Small ribosomal subunit protein uS14</fullName>
    </recommendedName>
</protein>
<keyword evidence="1 7" id="KW-0479">Metal-binding</keyword>
<dbReference type="GeneID" id="99244208"/>
<feature type="binding site" evidence="7">
    <location>
        <position position="52"/>
    </location>
    <ligand>
        <name>Zn(2+)</name>
        <dbReference type="ChEBI" id="CHEBI:29105"/>
    </ligand>
</feature>
<feature type="binding site" evidence="7">
    <location>
        <position position="34"/>
    </location>
    <ligand>
        <name>Zn(2+)</name>
        <dbReference type="ChEBI" id="CHEBI:29105"/>
    </ligand>
</feature>
<evidence type="ECO:0000313" key="9">
    <source>
        <dbReference type="EMBL" id="QGX96342.1"/>
    </source>
</evidence>
<dbReference type="KEGG" id="hra:EI982_16935"/>
<dbReference type="GO" id="GO:0019843">
    <property type="term" value="F:rRNA binding"/>
    <property type="evidence" value="ECO:0007669"/>
    <property type="project" value="UniProtKB-UniRule"/>
</dbReference>
<dbReference type="EMBL" id="CP034345">
    <property type="protein sequence ID" value="QGX96342.1"/>
    <property type="molecule type" value="Genomic_DNA"/>
</dbReference>
<name>A0A6B9F9G2_9EURY</name>
<comment type="function">
    <text evidence="7">Binds 16S rRNA, required for the assembly of 30S particles.</text>
</comment>
<dbReference type="PROSITE" id="PS00527">
    <property type="entry name" value="RIBOSOMAL_S14"/>
    <property type="match status" value="1"/>
</dbReference>
<keyword evidence="4 7" id="KW-0694">RNA-binding</keyword>
<reference evidence="9 10" key="1">
    <citation type="submission" date="2018-12" db="EMBL/GenBank/DDBJ databases">
        <title>Complete genome sequence of Haloplanus rallus MBLA0036.</title>
        <authorList>
            <person name="Nam Y.-d."/>
            <person name="Kang J."/>
            <person name="Chung W.-H."/>
            <person name="Park Y.S."/>
        </authorList>
    </citation>
    <scope>NUCLEOTIDE SEQUENCE [LARGE SCALE GENOMIC DNA]</scope>
    <source>
        <strain evidence="9 10">MBLA0036</strain>
    </source>
</reference>
<feature type="region of interest" description="Disordered" evidence="8">
    <location>
        <begin position="1"/>
        <end position="30"/>
    </location>
</feature>
<evidence type="ECO:0000256" key="2">
    <source>
        <dbReference type="ARBA" id="ARBA00022730"/>
    </source>
</evidence>
<accession>A0A6B9F9G2</accession>
<keyword evidence="10" id="KW-1185">Reference proteome</keyword>
<organism evidence="9 10">
    <name type="scientific">Haloplanus rallus</name>
    <dbReference type="NCBI Taxonomy" id="1816183"/>
    <lineage>
        <taxon>Archaea</taxon>
        <taxon>Methanobacteriati</taxon>
        <taxon>Methanobacteriota</taxon>
        <taxon>Stenosarchaea group</taxon>
        <taxon>Halobacteria</taxon>
        <taxon>Halobacteriales</taxon>
        <taxon>Haloferacaceae</taxon>
        <taxon>Haloplanus</taxon>
    </lineage>
</organism>
<dbReference type="GO" id="GO:0008270">
    <property type="term" value="F:zinc ion binding"/>
    <property type="evidence" value="ECO:0007669"/>
    <property type="project" value="UniProtKB-UniRule"/>
</dbReference>
<feature type="compositionally biased region" description="Basic and acidic residues" evidence="8">
    <location>
        <begin position="12"/>
        <end position="29"/>
    </location>
</feature>
<dbReference type="GO" id="GO:0003735">
    <property type="term" value="F:structural constituent of ribosome"/>
    <property type="evidence" value="ECO:0007669"/>
    <property type="project" value="InterPro"/>
</dbReference>
<dbReference type="GO" id="GO:0002181">
    <property type="term" value="P:cytoplasmic translation"/>
    <property type="evidence" value="ECO:0007669"/>
    <property type="project" value="TreeGrafter"/>
</dbReference>
<dbReference type="NCBIfam" id="NF004424">
    <property type="entry name" value="PRK05766.1"/>
    <property type="match status" value="1"/>
</dbReference>
<evidence type="ECO:0000313" key="10">
    <source>
        <dbReference type="Proteomes" id="UP000428325"/>
    </source>
</evidence>
<dbReference type="InterPro" id="IPR018271">
    <property type="entry name" value="Ribosomal_uS14_CS"/>
</dbReference>
<evidence type="ECO:0000256" key="7">
    <source>
        <dbReference type="HAMAP-Rule" id="MF_01364"/>
    </source>
</evidence>
<dbReference type="InterPro" id="IPR039744">
    <property type="entry name" value="RIbosomal_uS14_euk_arc"/>
</dbReference>
<evidence type="ECO:0000256" key="4">
    <source>
        <dbReference type="ARBA" id="ARBA00022884"/>
    </source>
</evidence>
<dbReference type="GO" id="GO:0022627">
    <property type="term" value="C:cytosolic small ribosomal subunit"/>
    <property type="evidence" value="ECO:0007669"/>
    <property type="project" value="TreeGrafter"/>
</dbReference>
<dbReference type="OrthoDB" id="5615at2157"/>
<dbReference type="Pfam" id="PF00253">
    <property type="entry name" value="Ribosomal_S14"/>
    <property type="match status" value="1"/>
</dbReference>
<dbReference type="Gene3D" id="4.10.830.10">
    <property type="entry name" value="30s Ribosomal Protein S14, Chain N"/>
    <property type="match status" value="1"/>
</dbReference>
<dbReference type="RefSeq" id="WP_157690806.1">
    <property type="nucleotide sequence ID" value="NZ_CP034345.1"/>
</dbReference>
<comment type="subunit">
    <text evidence="7">Part of the 30S ribosomal subunit.</text>
</comment>
<dbReference type="InterPro" id="IPR023676">
    <property type="entry name" value="Ribosomal_uS14_arc"/>
</dbReference>
<comment type="cofactor">
    <cofactor evidence="7">
        <name>Zn(2+)</name>
        <dbReference type="ChEBI" id="CHEBI:29105"/>
    </cofactor>
    <text evidence="7">Binds 1 zinc ion per subunit.</text>
</comment>
<keyword evidence="3 7" id="KW-0862">Zinc</keyword>
<dbReference type="PANTHER" id="PTHR12010">
    <property type="entry name" value="40S RIBOSOMAL PROTEIN S29"/>
    <property type="match status" value="1"/>
</dbReference>
<sequence length="66" mass="7687">MSESESESGTQDGRDVTGEHATPRTDDRHQCRRCGRKQGLVGKYDIFLCRQCFREVARDMGFKKYR</sequence>
<proteinExistence type="inferred from homology"/>
<feature type="binding site" evidence="7">
    <location>
        <position position="49"/>
    </location>
    <ligand>
        <name>Zn(2+)</name>
        <dbReference type="ChEBI" id="CHEBI:29105"/>
    </ligand>
</feature>
<evidence type="ECO:0000256" key="3">
    <source>
        <dbReference type="ARBA" id="ARBA00022833"/>
    </source>
</evidence>
<dbReference type="HAMAP" id="MF_01364_A">
    <property type="entry name" value="Ribosomal_uS14_2_A"/>
    <property type="match status" value="1"/>
</dbReference>
<keyword evidence="5 7" id="KW-0689">Ribosomal protein</keyword>
<dbReference type="Proteomes" id="UP000428325">
    <property type="component" value="Chromosome"/>
</dbReference>
<dbReference type="InterPro" id="IPR043140">
    <property type="entry name" value="Ribosomal_uS14_sf"/>
</dbReference>
<keyword evidence="2 7" id="KW-0699">rRNA-binding</keyword>
<evidence type="ECO:0000256" key="6">
    <source>
        <dbReference type="ARBA" id="ARBA00023274"/>
    </source>
</evidence>
<comment type="similarity">
    <text evidence="7">Belongs to the universal ribosomal protein uS14 family. Zinc-binding uS14 subfamily.</text>
</comment>
<dbReference type="InterPro" id="IPR001209">
    <property type="entry name" value="Ribosomal_uS14"/>
</dbReference>
<dbReference type="PANTHER" id="PTHR12010:SF2">
    <property type="entry name" value="40S RIBOSOMAL PROTEIN S29"/>
    <property type="match status" value="1"/>
</dbReference>
<feature type="binding site" evidence="7">
    <location>
        <position position="31"/>
    </location>
    <ligand>
        <name>Zn(2+)</name>
        <dbReference type="ChEBI" id="CHEBI:29105"/>
    </ligand>
</feature>
<evidence type="ECO:0000256" key="1">
    <source>
        <dbReference type="ARBA" id="ARBA00022723"/>
    </source>
</evidence>
<keyword evidence="6 7" id="KW-0687">Ribonucleoprotein</keyword>
<evidence type="ECO:0000256" key="5">
    <source>
        <dbReference type="ARBA" id="ARBA00022980"/>
    </source>
</evidence>
<dbReference type="FunFam" id="4.10.830.10:FF:000002">
    <property type="entry name" value="40S ribosomal protein S29"/>
    <property type="match status" value="1"/>
</dbReference>